<accession>S8FYS4</accession>
<dbReference type="Proteomes" id="UP000015241">
    <property type="component" value="Unassembled WGS sequence"/>
</dbReference>
<feature type="non-terminal residue" evidence="2">
    <location>
        <position position="253"/>
    </location>
</feature>
<feature type="transmembrane region" description="Helical" evidence="1">
    <location>
        <begin position="120"/>
        <end position="145"/>
    </location>
</feature>
<keyword evidence="1" id="KW-0472">Membrane</keyword>
<dbReference type="OrthoDB" id="2802838at2759"/>
<dbReference type="InParanoid" id="S8FYS4"/>
<evidence type="ECO:0000256" key="1">
    <source>
        <dbReference type="SAM" id="Phobius"/>
    </source>
</evidence>
<name>S8FYS4_FOMSC</name>
<dbReference type="AlphaFoldDB" id="S8FYS4"/>
<evidence type="ECO:0000313" key="3">
    <source>
        <dbReference type="Proteomes" id="UP000015241"/>
    </source>
</evidence>
<dbReference type="EMBL" id="KE504130">
    <property type="protein sequence ID" value="EPT03360.1"/>
    <property type="molecule type" value="Genomic_DNA"/>
</dbReference>
<dbReference type="HOGENOM" id="CLU_053360_1_1_1"/>
<reference evidence="2 3" key="1">
    <citation type="journal article" date="2012" name="Science">
        <title>The Paleozoic origin of enzymatic lignin decomposition reconstructed from 31 fungal genomes.</title>
        <authorList>
            <person name="Floudas D."/>
            <person name="Binder M."/>
            <person name="Riley R."/>
            <person name="Barry K."/>
            <person name="Blanchette R.A."/>
            <person name="Henrissat B."/>
            <person name="Martinez A.T."/>
            <person name="Otillar R."/>
            <person name="Spatafora J.W."/>
            <person name="Yadav J.S."/>
            <person name="Aerts A."/>
            <person name="Benoit I."/>
            <person name="Boyd A."/>
            <person name="Carlson A."/>
            <person name="Copeland A."/>
            <person name="Coutinho P.M."/>
            <person name="de Vries R.P."/>
            <person name="Ferreira P."/>
            <person name="Findley K."/>
            <person name="Foster B."/>
            <person name="Gaskell J."/>
            <person name="Glotzer D."/>
            <person name="Gorecki P."/>
            <person name="Heitman J."/>
            <person name="Hesse C."/>
            <person name="Hori C."/>
            <person name="Igarashi K."/>
            <person name="Jurgens J.A."/>
            <person name="Kallen N."/>
            <person name="Kersten P."/>
            <person name="Kohler A."/>
            <person name="Kuees U."/>
            <person name="Kumar T.K.A."/>
            <person name="Kuo A."/>
            <person name="LaButti K."/>
            <person name="Larrondo L.F."/>
            <person name="Lindquist E."/>
            <person name="Ling A."/>
            <person name="Lombard V."/>
            <person name="Lucas S."/>
            <person name="Lundell T."/>
            <person name="Martin R."/>
            <person name="McLaughlin D.J."/>
            <person name="Morgenstern I."/>
            <person name="Morin E."/>
            <person name="Murat C."/>
            <person name="Nagy L.G."/>
            <person name="Nolan M."/>
            <person name="Ohm R.A."/>
            <person name="Patyshakuliyeva A."/>
            <person name="Rokas A."/>
            <person name="Ruiz-Duenas F.J."/>
            <person name="Sabat G."/>
            <person name="Salamov A."/>
            <person name="Samejima M."/>
            <person name="Schmutz J."/>
            <person name="Slot J.C."/>
            <person name="St John F."/>
            <person name="Stenlid J."/>
            <person name="Sun H."/>
            <person name="Sun S."/>
            <person name="Syed K."/>
            <person name="Tsang A."/>
            <person name="Wiebenga A."/>
            <person name="Young D."/>
            <person name="Pisabarro A."/>
            <person name="Eastwood D.C."/>
            <person name="Martin F."/>
            <person name="Cullen D."/>
            <person name="Grigoriev I.V."/>
            <person name="Hibbett D.S."/>
        </authorList>
    </citation>
    <scope>NUCLEOTIDE SEQUENCE</scope>
    <source>
        <strain evidence="3">FP-58527</strain>
    </source>
</reference>
<evidence type="ECO:0000313" key="2">
    <source>
        <dbReference type="EMBL" id="EPT03360.1"/>
    </source>
</evidence>
<keyword evidence="1" id="KW-0812">Transmembrane</keyword>
<keyword evidence="3" id="KW-1185">Reference proteome</keyword>
<feature type="transmembrane region" description="Helical" evidence="1">
    <location>
        <begin position="166"/>
        <end position="187"/>
    </location>
</feature>
<protein>
    <submittedName>
        <fullName evidence="2">Uncharacterized protein</fullName>
    </submittedName>
</protein>
<keyword evidence="1" id="KW-1133">Transmembrane helix</keyword>
<gene>
    <name evidence="2" type="ORF">FOMPIDRAFT_1158818</name>
</gene>
<proteinExistence type="predicted"/>
<feature type="transmembrane region" description="Helical" evidence="1">
    <location>
        <begin position="79"/>
        <end position="100"/>
    </location>
</feature>
<sequence>MRLSAVYLYDRVLTSGQEIAVIWTRKMGLLAIIYTLMHVFTFLELLWYVLSYMNTPCRVSAIIAAVRIHAINQRDWRPAIVVMVLYLVPVLATIFTYSLLRWEVMDDQCYIFNIASDSELYGFELATRVSIIVADTLVLAVTWRVTYGFKKLNDMTEQLKLPLTSLLLRDGTAYFSILLVINVINIVMWTTNIYQNITEFPTTLTTVLLSRFFLNLRRRALAPRSVVSSPSQLSDLHLSTLIENLGGSLGQIT</sequence>
<feature type="transmembrane region" description="Helical" evidence="1">
    <location>
        <begin position="31"/>
        <end position="50"/>
    </location>
</feature>
<organism evidence="2 3">
    <name type="scientific">Fomitopsis schrenkii</name>
    <name type="common">Brown rot fungus</name>
    <dbReference type="NCBI Taxonomy" id="2126942"/>
    <lineage>
        <taxon>Eukaryota</taxon>
        <taxon>Fungi</taxon>
        <taxon>Dikarya</taxon>
        <taxon>Basidiomycota</taxon>
        <taxon>Agaricomycotina</taxon>
        <taxon>Agaricomycetes</taxon>
        <taxon>Polyporales</taxon>
        <taxon>Fomitopsis</taxon>
    </lineage>
</organism>